<feature type="domain" description="Cupin type-2" evidence="1">
    <location>
        <begin position="48"/>
        <end position="115"/>
    </location>
</feature>
<sequence>MSDTTSYQNRALVIEDEAAEVVGLPEGGAFTLLADASHTGGAVSMNRLTLGPGRDGAKPHYHALSTEIFYVLEGEMEFLLGERMTTVARGGLVVVPPRLPHAFGAVPGTGAELVVILTPGVERFEYFRRLGRIQYGLETFEGLLAEQERYDVYFQDAAAWTSRRAR</sequence>
<dbReference type="InterPro" id="IPR014710">
    <property type="entry name" value="RmlC-like_jellyroll"/>
</dbReference>
<comment type="caution">
    <text evidence="2">The sequence shown here is derived from an EMBL/GenBank/DDBJ whole genome shotgun (WGS) entry which is preliminary data.</text>
</comment>
<keyword evidence="3" id="KW-1185">Reference proteome</keyword>
<name>A0ABN3PR68_9ACTN</name>
<evidence type="ECO:0000313" key="2">
    <source>
        <dbReference type="EMBL" id="GAA2598689.1"/>
    </source>
</evidence>
<evidence type="ECO:0000259" key="1">
    <source>
        <dbReference type="Pfam" id="PF07883"/>
    </source>
</evidence>
<dbReference type="Gene3D" id="2.60.120.10">
    <property type="entry name" value="Jelly Rolls"/>
    <property type="match status" value="1"/>
</dbReference>
<dbReference type="InterPro" id="IPR013096">
    <property type="entry name" value="Cupin_2"/>
</dbReference>
<reference evidence="2 3" key="1">
    <citation type="journal article" date="2019" name="Int. J. Syst. Evol. Microbiol.">
        <title>The Global Catalogue of Microorganisms (GCM) 10K type strain sequencing project: providing services to taxonomists for standard genome sequencing and annotation.</title>
        <authorList>
            <consortium name="The Broad Institute Genomics Platform"/>
            <consortium name="The Broad Institute Genome Sequencing Center for Infectious Disease"/>
            <person name="Wu L."/>
            <person name="Ma J."/>
        </authorList>
    </citation>
    <scope>NUCLEOTIDE SEQUENCE [LARGE SCALE GENOMIC DNA]</scope>
    <source>
        <strain evidence="2 3">JCM 6833</strain>
    </source>
</reference>
<accession>A0ABN3PR68</accession>
<proteinExistence type="predicted"/>
<dbReference type="Proteomes" id="UP001501509">
    <property type="component" value="Unassembled WGS sequence"/>
</dbReference>
<dbReference type="PANTHER" id="PTHR36440:SF1">
    <property type="entry name" value="PUTATIVE (AFU_ORTHOLOGUE AFUA_8G07350)-RELATED"/>
    <property type="match status" value="1"/>
</dbReference>
<organism evidence="2 3">
    <name type="scientific">Actinomadura fulvescens</name>
    <dbReference type="NCBI Taxonomy" id="46160"/>
    <lineage>
        <taxon>Bacteria</taxon>
        <taxon>Bacillati</taxon>
        <taxon>Actinomycetota</taxon>
        <taxon>Actinomycetes</taxon>
        <taxon>Streptosporangiales</taxon>
        <taxon>Thermomonosporaceae</taxon>
        <taxon>Actinomadura</taxon>
    </lineage>
</organism>
<dbReference type="EMBL" id="BAAATD010000004">
    <property type="protein sequence ID" value="GAA2598689.1"/>
    <property type="molecule type" value="Genomic_DNA"/>
</dbReference>
<dbReference type="InterPro" id="IPR011051">
    <property type="entry name" value="RmlC_Cupin_sf"/>
</dbReference>
<dbReference type="Pfam" id="PF07883">
    <property type="entry name" value="Cupin_2"/>
    <property type="match status" value="1"/>
</dbReference>
<dbReference type="RefSeq" id="WP_344542145.1">
    <property type="nucleotide sequence ID" value="NZ_BAAATD010000004.1"/>
</dbReference>
<gene>
    <name evidence="2" type="ORF">GCM10010411_35290</name>
</gene>
<dbReference type="SUPFAM" id="SSF51182">
    <property type="entry name" value="RmlC-like cupins"/>
    <property type="match status" value="1"/>
</dbReference>
<protein>
    <submittedName>
        <fullName evidence="2">Cupin domain-containing protein</fullName>
    </submittedName>
</protein>
<evidence type="ECO:0000313" key="3">
    <source>
        <dbReference type="Proteomes" id="UP001501509"/>
    </source>
</evidence>
<dbReference type="InterPro" id="IPR053146">
    <property type="entry name" value="QDO-like"/>
</dbReference>
<dbReference type="PANTHER" id="PTHR36440">
    <property type="entry name" value="PUTATIVE (AFU_ORTHOLOGUE AFUA_8G07350)-RELATED"/>
    <property type="match status" value="1"/>
</dbReference>